<accession>A0A267GK35</accession>
<evidence type="ECO:0000313" key="2">
    <source>
        <dbReference type="EMBL" id="PAA85632.1"/>
    </source>
</evidence>
<evidence type="ECO:0000256" key="1">
    <source>
        <dbReference type="SAM" id="MobiDB-lite"/>
    </source>
</evidence>
<comment type="caution">
    <text evidence="2">The sequence shown here is derived from an EMBL/GenBank/DDBJ whole genome shotgun (WGS) entry which is preliminary data.</text>
</comment>
<keyword evidence="3" id="KW-1185">Reference proteome</keyword>
<protein>
    <submittedName>
        <fullName evidence="2">Uncharacterized protein</fullName>
    </submittedName>
</protein>
<name>A0A267GK35_9PLAT</name>
<gene>
    <name evidence="2" type="ORF">BOX15_Mlig033799g1</name>
</gene>
<feature type="region of interest" description="Disordered" evidence="1">
    <location>
        <begin position="1"/>
        <end position="86"/>
    </location>
</feature>
<sequence>MPRLYRKLFHRRRSQADEVAKKRHGCKADPGSDSSDSSVADGLDEESATPCDTDRMPEQLSDQLQNGSGAKPGRKKKKNPTEPYVPSCVKVTQQARLSCRCSCGCNCSSDRSSEWRPPQLKLSKCAGVFPSILAAGMDGGDTDEDEKAEAEEVQHRRDKQWFNFQLANGTEGKGYRLDPR</sequence>
<organism evidence="2 3">
    <name type="scientific">Macrostomum lignano</name>
    <dbReference type="NCBI Taxonomy" id="282301"/>
    <lineage>
        <taxon>Eukaryota</taxon>
        <taxon>Metazoa</taxon>
        <taxon>Spiralia</taxon>
        <taxon>Lophotrochozoa</taxon>
        <taxon>Platyhelminthes</taxon>
        <taxon>Rhabditophora</taxon>
        <taxon>Macrostomorpha</taxon>
        <taxon>Macrostomida</taxon>
        <taxon>Macrostomidae</taxon>
        <taxon>Macrostomum</taxon>
    </lineage>
</organism>
<dbReference type="AlphaFoldDB" id="A0A267GK35"/>
<dbReference type="EMBL" id="NIVC01000312">
    <property type="protein sequence ID" value="PAA85632.1"/>
    <property type="molecule type" value="Genomic_DNA"/>
</dbReference>
<dbReference type="Proteomes" id="UP000215902">
    <property type="component" value="Unassembled WGS sequence"/>
</dbReference>
<evidence type="ECO:0000313" key="3">
    <source>
        <dbReference type="Proteomes" id="UP000215902"/>
    </source>
</evidence>
<feature type="compositionally biased region" description="Basic residues" evidence="1">
    <location>
        <begin position="1"/>
        <end position="13"/>
    </location>
</feature>
<proteinExistence type="predicted"/>
<reference evidence="2 3" key="1">
    <citation type="submission" date="2017-06" db="EMBL/GenBank/DDBJ databases">
        <title>A platform for efficient transgenesis in Macrostomum lignano, a flatworm model organism for stem cell research.</title>
        <authorList>
            <person name="Berezikov E."/>
        </authorList>
    </citation>
    <scope>NUCLEOTIDE SEQUENCE [LARGE SCALE GENOMIC DNA]</scope>
    <source>
        <strain evidence="2">DV1</strain>
        <tissue evidence="2">Whole organism</tissue>
    </source>
</reference>